<feature type="domain" description="Hemerythrin-like" evidence="1">
    <location>
        <begin position="6"/>
        <end position="139"/>
    </location>
</feature>
<reference evidence="3" key="1">
    <citation type="journal article" date="2019" name="Int. J. Syst. Evol. Microbiol.">
        <title>The Global Catalogue of Microorganisms (GCM) 10K type strain sequencing project: providing services to taxonomists for standard genome sequencing and annotation.</title>
        <authorList>
            <consortium name="The Broad Institute Genomics Platform"/>
            <consortium name="The Broad Institute Genome Sequencing Center for Infectious Disease"/>
            <person name="Wu L."/>
            <person name="Ma J."/>
        </authorList>
    </citation>
    <scope>NUCLEOTIDE SEQUENCE [LARGE SCALE GENOMIC DNA]</scope>
    <source>
        <strain evidence="3">SHR3</strain>
    </source>
</reference>
<protein>
    <submittedName>
        <fullName evidence="2">Hemerythrin domain-containing protein</fullName>
    </submittedName>
</protein>
<organism evidence="2 3">
    <name type="scientific">Thauera sinica</name>
    <dbReference type="NCBI Taxonomy" id="2665146"/>
    <lineage>
        <taxon>Bacteria</taxon>
        <taxon>Pseudomonadati</taxon>
        <taxon>Pseudomonadota</taxon>
        <taxon>Betaproteobacteria</taxon>
        <taxon>Rhodocyclales</taxon>
        <taxon>Zoogloeaceae</taxon>
        <taxon>Thauera</taxon>
    </lineage>
</organism>
<proteinExistence type="predicted"/>
<gene>
    <name evidence="2" type="ORF">ACFPTN_05810</name>
</gene>
<dbReference type="PANTHER" id="PTHR39966">
    <property type="entry name" value="BLL2471 PROTEIN-RELATED"/>
    <property type="match status" value="1"/>
</dbReference>
<dbReference type="Gene3D" id="1.20.120.520">
    <property type="entry name" value="nmb1532 protein domain like"/>
    <property type="match status" value="1"/>
</dbReference>
<name>A0ABW1APA7_9RHOO</name>
<evidence type="ECO:0000313" key="3">
    <source>
        <dbReference type="Proteomes" id="UP001595974"/>
    </source>
</evidence>
<keyword evidence="3" id="KW-1185">Reference proteome</keyword>
<dbReference type="EMBL" id="JBHSOG010000016">
    <property type="protein sequence ID" value="MFC5768881.1"/>
    <property type="molecule type" value="Genomic_DNA"/>
</dbReference>
<dbReference type="RefSeq" id="WP_096451285.1">
    <property type="nucleotide sequence ID" value="NZ_JBHSOG010000016.1"/>
</dbReference>
<evidence type="ECO:0000313" key="2">
    <source>
        <dbReference type="EMBL" id="MFC5768881.1"/>
    </source>
</evidence>
<dbReference type="PANTHER" id="PTHR39966:SF1">
    <property type="entry name" value="HEMERYTHRIN-LIKE DOMAIN-CONTAINING PROTEIN"/>
    <property type="match status" value="1"/>
</dbReference>
<dbReference type="Pfam" id="PF01814">
    <property type="entry name" value="Hemerythrin"/>
    <property type="match status" value="1"/>
</dbReference>
<comment type="caution">
    <text evidence="2">The sequence shown here is derived from an EMBL/GenBank/DDBJ whole genome shotgun (WGS) entry which is preliminary data.</text>
</comment>
<accession>A0ABW1APA7</accession>
<dbReference type="InterPro" id="IPR012312">
    <property type="entry name" value="Hemerythrin-like"/>
</dbReference>
<dbReference type="Proteomes" id="UP001595974">
    <property type="component" value="Unassembled WGS sequence"/>
</dbReference>
<evidence type="ECO:0000259" key="1">
    <source>
        <dbReference type="Pfam" id="PF01814"/>
    </source>
</evidence>
<dbReference type="CDD" id="cd12108">
    <property type="entry name" value="Hr-like"/>
    <property type="match status" value="1"/>
</dbReference>
<sequence>MKNTAILQIHEEHRAIGAVVHGLLHFAREAGRQAPSLPLLRTMLDYIEQFPQKLHHIKEEKYIFSALRARSPEAGALIENLNAQHADDLALTASLRAQLQDLEAGAEGAAERFCASVDRFADLQWRHMAEEERLLLPLAEKHLDDADWNRIAEAFGENGDPRFRGDNKSRFDEMFRLIVSTAPGPIGLG</sequence>